<proteinExistence type="predicted"/>
<protein>
    <submittedName>
        <fullName evidence="1">Uncharacterized protein</fullName>
    </submittedName>
</protein>
<reference evidence="1 2" key="1">
    <citation type="submission" date="2020-07" db="EMBL/GenBank/DDBJ databases">
        <title>Description of Kordia aestuariivivens sp. nov., isolated from a tidal flat.</title>
        <authorList>
            <person name="Park S."/>
            <person name="Yoon J.-H."/>
        </authorList>
    </citation>
    <scope>NUCLEOTIDE SEQUENCE [LARGE SCALE GENOMIC DNA]</scope>
    <source>
        <strain evidence="1 2">YSTF-M3</strain>
    </source>
</reference>
<evidence type="ECO:0000313" key="2">
    <source>
        <dbReference type="Proteomes" id="UP000619238"/>
    </source>
</evidence>
<keyword evidence="2" id="KW-1185">Reference proteome</keyword>
<sequence>MEQLKYSEEKVLKLGKTLILELELDYTGNTLARWMAHYIAELIQKVETSESEEEKEQLKKECCELILELWNKRERVPIKKPTERLKPIISVLELLKENEHPFIPFILPSNSKNIKSKTWSEFLKVVKESSERIFNKSLLSLIDDKILEKDNQWVEKHGEFLSNEEIVIIKYLNDINEVEIQFVDAADDKIEKKDSEKLDELFNQLENFIDEQKNALLSLKAEFKKDK</sequence>
<accession>A0ABR7Q7Z2</accession>
<organism evidence="1 2">
    <name type="scientific">Kordia aestuariivivens</name>
    <dbReference type="NCBI Taxonomy" id="2759037"/>
    <lineage>
        <taxon>Bacteria</taxon>
        <taxon>Pseudomonadati</taxon>
        <taxon>Bacteroidota</taxon>
        <taxon>Flavobacteriia</taxon>
        <taxon>Flavobacteriales</taxon>
        <taxon>Flavobacteriaceae</taxon>
        <taxon>Kordia</taxon>
    </lineage>
</organism>
<dbReference type="Proteomes" id="UP000619238">
    <property type="component" value="Unassembled WGS sequence"/>
</dbReference>
<dbReference type="RefSeq" id="WP_187561718.1">
    <property type="nucleotide sequence ID" value="NZ_JACGWS010000004.1"/>
</dbReference>
<gene>
    <name evidence="1" type="ORF">H2O64_08275</name>
</gene>
<dbReference type="EMBL" id="JACGWS010000004">
    <property type="protein sequence ID" value="MBC8754668.1"/>
    <property type="molecule type" value="Genomic_DNA"/>
</dbReference>
<name>A0ABR7Q7Z2_9FLAO</name>
<comment type="caution">
    <text evidence="1">The sequence shown here is derived from an EMBL/GenBank/DDBJ whole genome shotgun (WGS) entry which is preliminary data.</text>
</comment>
<evidence type="ECO:0000313" key="1">
    <source>
        <dbReference type="EMBL" id="MBC8754668.1"/>
    </source>
</evidence>